<sequence>MWLLEIITVLLIISCSLFIHEMGHAVAAVISSKNSKVEVFLGTSSKTNKLRLRIGRITCYLTIALSGFCNYRIANEFPSFTYKQKIFFFLGGPIASLLISTVLFIFSFSVPGVAGNILINSAAANLFLFITSMIPWTYPAFLGGLPSDGLQVLNLMKTNRKDRTVTS</sequence>
<dbReference type="RefSeq" id="WP_182093448.1">
    <property type="nucleotide sequence ID" value="NZ_CP059540.1"/>
</dbReference>
<feature type="transmembrane region" description="Helical" evidence="7">
    <location>
        <begin position="54"/>
        <end position="74"/>
    </location>
</feature>
<dbReference type="KEGG" id="pdec:H1Q58_08030"/>
<organism evidence="9 10">
    <name type="scientific">Planococcus maritimus</name>
    <dbReference type="NCBI Taxonomy" id="192421"/>
    <lineage>
        <taxon>Bacteria</taxon>
        <taxon>Bacillati</taxon>
        <taxon>Bacillota</taxon>
        <taxon>Bacilli</taxon>
        <taxon>Bacillales</taxon>
        <taxon>Caryophanaceae</taxon>
        <taxon>Planococcus</taxon>
    </lineage>
</organism>
<evidence type="ECO:0000256" key="3">
    <source>
        <dbReference type="ARBA" id="ARBA00007931"/>
    </source>
</evidence>
<protein>
    <submittedName>
        <fullName evidence="9">M50 family metallopeptidase</fullName>
    </submittedName>
</protein>
<dbReference type="GO" id="GO:0006508">
    <property type="term" value="P:proteolysis"/>
    <property type="evidence" value="ECO:0007669"/>
    <property type="project" value="InterPro"/>
</dbReference>
<comment type="subcellular location">
    <subcellularLocation>
        <location evidence="2">Membrane</location>
        <topology evidence="2">Multi-pass membrane protein</topology>
    </subcellularLocation>
</comment>
<comment type="similarity">
    <text evidence="3">Belongs to the peptidase M50B family.</text>
</comment>
<gene>
    <name evidence="9" type="ORF">H1Q58_08030</name>
</gene>
<feature type="transmembrane region" description="Helical" evidence="7">
    <location>
        <begin position="86"/>
        <end position="110"/>
    </location>
</feature>
<proteinExistence type="inferred from homology"/>
<dbReference type="Proteomes" id="UP000514716">
    <property type="component" value="Chromosome"/>
</dbReference>
<keyword evidence="10" id="KW-1185">Reference proteome</keyword>
<feature type="domain" description="Peptidase M50" evidence="8">
    <location>
        <begin position="9"/>
        <end position="121"/>
    </location>
</feature>
<dbReference type="InterPro" id="IPR008915">
    <property type="entry name" value="Peptidase_M50"/>
</dbReference>
<evidence type="ECO:0000256" key="7">
    <source>
        <dbReference type="SAM" id="Phobius"/>
    </source>
</evidence>
<keyword evidence="6 7" id="KW-0472">Membrane</keyword>
<evidence type="ECO:0000256" key="1">
    <source>
        <dbReference type="ARBA" id="ARBA00001947"/>
    </source>
</evidence>
<evidence type="ECO:0000256" key="4">
    <source>
        <dbReference type="ARBA" id="ARBA00022692"/>
    </source>
</evidence>
<dbReference type="EMBL" id="CP059540">
    <property type="protein sequence ID" value="QMT19016.1"/>
    <property type="molecule type" value="Genomic_DNA"/>
</dbReference>
<evidence type="ECO:0000256" key="5">
    <source>
        <dbReference type="ARBA" id="ARBA00022989"/>
    </source>
</evidence>
<feature type="transmembrane region" description="Helical" evidence="7">
    <location>
        <begin position="6"/>
        <end position="30"/>
    </location>
</feature>
<evidence type="ECO:0000256" key="6">
    <source>
        <dbReference type="ARBA" id="ARBA00023136"/>
    </source>
</evidence>
<evidence type="ECO:0000259" key="8">
    <source>
        <dbReference type="Pfam" id="PF02163"/>
    </source>
</evidence>
<feature type="transmembrane region" description="Helical" evidence="7">
    <location>
        <begin position="117"/>
        <end position="138"/>
    </location>
</feature>
<dbReference type="CDD" id="cd05709">
    <property type="entry name" value="S2P-M50"/>
    <property type="match status" value="1"/>
</dbReference>
<keyword evidence="5 7" id="KW-1133">Transmembrane helix</keyword>
<comment type="cofactor">
    <cofactor evidence="1">
        <name>Zn(2+)</name>
        <dbReference type="ChEBI" id="CHEBI:29105"/>
    </cofactor>
</comment>
<keyword evidence="4 7" id="KW-0812">Transmembrane</keyword>
<evidence type="ECO:0000256" key="2">
    <source>
        <dbReference type="ARBA" id="ARBA00004141"/>
    </source>
</evidence>
<dbReference type="GO" id="GO:0016020">
    <property type="term" value="C:membrane"/>
    <property type="evidence" value="ECO:0007669"/>
    <property type="project" value="UniProtKB-SubCell"/>
</dbReference>
<evidence type="ECO:0000313" key="9">
    <source>
        <dbReference type="EMBL" id="QMT19016.1"/>
    </source>
</evidence>
<reference evidence="9 10" key="1">
    <citation type="submission" date="2020-07" db="EMBL/GenBank/DDBJ databases">
        <title>Screening of a cold-adapted Planococcus bacterium producing protease in traditional shrimp paste and protease identification by genome sequencing.</title>
        <authorList>
            <person name="Gao R."/>
            <person name="Leng W."/>
            <person name="Chu Q."/>
            <person name="Wu X."/>
            <person name="Liu H."/>
            <person name="Li X."/>
        </authorList>
    </citation>
    <scope>NUCLEOTIDE SEQUENCE [LARGE SCALE GENOMIC DNA]</scope>
    <source>
        <strain evidence="9 10">XJ11</strain>
    </source>
</reference>
<accession>A0A7D7R311</accession>
<name>A0A7D7R311_PLAMR</name>
<evidence type="ECO:0000313" key="10">
    <source>
        <dbReference type="Proteomes" id="UP000514716"/>
    </source>
</evidence>
<dbReference type="AlphaFoldDB" id="A0A7D7R311"/>
<dbReference type="Pfam" id="PF02163">
    <property type="entry name" value="Peptidase_M50"/>
    <property type="match status" value="1"/>
</dbReference>